<comment type="function">
    <text evidence="6 8">This protein is one of the early assembly proteins of the 50S ribosomal subunit, although it is not seen to bind rRNA by itself. It is important during the early stages of 50S assembly.</text>
</comment>
<accession>V5WDC9</accession>
<dbReference type="EMBL" id="CP006939">
    <property type="protein sequence ID" value="AHC13605.1"/>
    <property type="molecule type" value="Genomic_DNA"/>
</dbReference>
<dbReference type="CDD" id="cd00392">
    <property type="entry name" value="Ribosomal_L13"/>
    <property type="match status" value="1"/>
</dbReference>
<dbReference type="GO" id="GO:0003735">
    <property type="term" value="F:structural constituent of ribosome"/>
    <property type="evidence" value="ECO:0007669"/>
    <property type="project" value="InterPro"/>
</dbReference>
<dbReference type="OrthoDB" id="9801330at2"/>
<dbReference type="PROSITE" id="PS00783">
    <property type="entry name" value="RIBOSOMAL_L13"/>
    <property type="match status" value="1"/>
</dbReference>
<dbReference type="STRING" id="1307761.L21SP2_0161"/>
<proteinExistence type="inferred from homology"/>
<evidence type="ECO:0000256" key="7">
    <source>
        <dbReference type="RuleBase" id="RU003877"/>
    </source>
</evidence>
<dbReference type="PATRIC" id="fig|1307761.3.peg.162"/>
<dbReference type="Pfam" id="PF00572">
    <property type="entry name" value="Ribosomal_L13"/>
    <property type="match status" value="1"/>
</dbReference>
<keyword evidence="3 6" id="KW-0689">Ribosomal protein</keyword>
<dbReference type="KEGG" id="slr:L21SP2_0161"/>
<comment type="similarity">
    <text evidence="1 6 7">Belongs to the universal ribosomal protein uL13 family.</text>
</comment>
<dbReference type="Gene3D" id="3.90.1180.10">
    <property type="entry name" value="Ribosomal protein L13"/>
    <property type="match status" value="1"/>
</dbReference>
<dbReference type="GO" id="GO:0003729">
    <property type="term" value="F:mRNA binding"/>
    <property type="evidence" value="ECO:0007669"/>
    <property type="project" value="TreeGrafter"/>
</dbReference>
<dbReference type="InterPro" id="IPR036899">
    <property type="entry name" value="Ribosomal_uL13_sf"/>
</dbReference>
<dbReference type="NCBIfam" id="TIGR01066">
    <property type="entry name" value="rplM_bact"/>
    <property type="match status" value="1"/>
</dbReference>
<dbReference type="GO" id="GO:0017148">
    <property type="term" value="P:negative regulation of translation"/>
    <property type="evidence" value="ECO:0007669"/>
    <property type="project" value="TreeGrafter"/>
</dbReference>
<organism evidence="9 10">
    <name type="scientific">Salinispira pacifica</name>
    <dbReference type="NCBI Taxonomy" id="1307761"/>
    <lineage>
        <taxon>Bacteria</taxon>
        <taxon>Pseudomonadati</taxon>
        <taxon>Spirochaetota</taxon>
        <taxon>Spirochaetia</taxon>
        <taxon>Spirochaetales</taxon>
        <taxon>Spirochaetaceae</taxon>
        <taxon>Salinispira</taxon>
    </lineage>
</organism>
<evidence type="ECO:0000313" key="9">
    <source>
        <dbReference type="EMBL" id="AHC13605.1"/>
    </source>
</evidence>
<dbReference type="HAMAP" id="MF_01366">
    <property type="entry name" value="Ribosomal_uL13"/>
    <property type="match status" value="1"/>
</dbReference>
<dbReference type="Proteomes" id="UP000018680">
    <property type="component" value="Chromosome"/>
</dbReference>
<protein>
    <recommendedName>
        <fullName evidence="5 6">Large ribosomal subunit protein uL13</fullName>
    </recommendedName>
</protein>
<dbReference type="InterPro" id="IPR023563">
    <property type="entry name" value="Ribosomal_uL13_CS"/>
</dbReference>
<evidence type="ECO:0000256" key="1">
    <source>
        <dbReference type="ARBA" id="ARBA00006227"/>
    </source>
</evidence>
<evidence type="ECO:0000256" key="4">
    <source>
        <dbReference type="ARBA" id="ARBA00023274"/>
    </source>
</evidence>
<name>V5WDC9_9SPIO</name>
<evidence type="ECO:0000256" key="8">
    <source>
        <dbReference type="RuleBase" id="RU003878"/>
    </source>
</evidence>
<dbReference type="InterPro" id="IPR005823">
    <property type="entry name" value="Ribosomal_uL13_bac-type"/>
</dbReference>
<dbReference type="PANTHER" id="PTHR11545:SF2">
    <property type="entry name" value="LARGE RIBOSOMAL SUBUNIT PROTEIN UL13M"/>
    <property type="match status" value="1"/>
</dbReference>
<dbReference type="PIRSF" id="PIRSF002181">
    <property type="entry name" value="Ribosomal_L13"/>
    <property type="match status" value="1"/>
</dbReference>
<evidence type="ECO:0000256" key="3">
    <source>
        <dbReference type="ARBA" id="ARBA00022980"/>
    </source>
</evidence>
<dbReference type="RefSeq" id="WP_024266538.1">
    <property type="nucleotide sequence ID" value="NC_023035.1"/>
</dbReference>
<evidence type="ECO:0000313" key="10">
    <source>
        <dbReference type="Proteomes" id="UP000018680"/>
    </source>
</evidence>
<dbReference type="PANTHER" id="PTHR11545">
    <property type="entry name" value="RIBOSOMAL PROTEIN L13"/>
    <property type="match status" value="1"/>
</dbReference>
<reference evidence="9 10" key="1">
    <citation type="journal article" date="2015" name="Stand. Genomic Sci.">
        <title>Complete genome sequence and description of Salinispira pacifica gen. nov., sp. nov., a novel spirochaete isolated form a hypersaline microbial mat.</title>
        <authorList>
            <person name="Ben Hania W."/>
            <person name="Joseph M."/>
            <person name="Schumann P."/>
            <person name="Bunk B."/>
            <person name="Fiebig A."/>
            <person name="Sproer C."/>
            <person name="Klenk H.P."/>
            <person name="Fardeau M.L."/>
            <person name="Spring S."/>
        </authorList>
    </citation>
    <scope>NUCLEOTIDE SEQUENCE [LARGE SCALE GENOMIC DNA]</scope>
    <source>
        <strain evidence="9 10">L21-RPul-D2</strain>
    </source>
</reference>
<sequence>MKTIFKKPVDFDRSWYVIDAEGKNLGRLASKVAQILRGKHKPYYTPHQECGDFVVVVNADKVAVTGDKLQSKMYYRHSGYMGGLKETNLSEMLDKKPTTPVEKAIKGMLPHNRLGRKIFKNVKVYAGPNHPHGAQKPAALEI</sequence>
<dbReference type="HOGENOM" id="CLU_082184_2_2_12"/>
<dbReference type="eggNOG" id="COG0102">
    <property type="taxonomic scope" value="Bacteria"/>
</dbReference>
<dbReference type="GO" id="GO:0006412">
    <property type="term" value="P:translation"/>
    <property type="evidence" value="ECO:0007669"/>
    <property type="project" value="UniProtKB-UniRule"/>
</dbReference>
<evidence type="ECO:0000256" key="2">
    <source>
        <dbReference type="ARBA" id="ARBA00011838"/>
    </source>
</evidence>
<evidence type="ECO:0000256" key="6">
    <source>
        <dbReference type="HAMAP-Rule" id="MF_01366"/>
    </source>
</evidence>
<keyword evidence="4 6" id="KW-0687">Ribonucleoprotein</keyword>
<dbReference type="SUPFAM" id="SSF52161">
    <property type="entry name" value="Ribosomal protein L13"/>
    <property type="match status" value="1"/>
</dbReference>
<dbReference type="AlphaFoldDB" id="V5WDC9"/>
<gene>
    <name evidence="6 8" type="primary">rplM</name>
    <name evidence="9" type="ORF">L21SP2_0161</name>
</gene>
<dbReference type="GO" id="GO:0022625">
    <property type="term" value="C:cytosolic large ribosomal subunit"/>
    <property type="evidence" value="ECO:0007669"/>
    <property type="project" value="TreeGrafter"/>
</dbReference>
<evidence type="ECO:0000256" key="5">
    <source>
        <dbReference type="ARBA" id="ARBA00035201"/>
    </source>
</evidence>
<keyword evidence="10" id="KW-1185">Reference proteome</keyword>
<comment type="subunit">
    <text evidence="2 6">Part of the 50S ribosomal subunit.</text>
</comment>
<dbReference type="FunFam" id="3.90.1180.10:FF:000001">
    <property type="entry name" value="50S ribosomal protein L13"/>
    <property type="match status" value="1"/>
</dbReference>
<dbReference type="InterPro" id="IPR005822">
    <property type="entry name" value="Ribosomal_uL13"/>
</dbReference>